<organism evidence="2 3">
    <name type="scientific">Niabella yanshanensis</name>
    <dbReference type="NCBI Taxonomy" id="577386"/>
    <lineage>
        <taxon>Bacteria</taxon>
        <taxon>Pseudomonadati</taxon>
        <taxon>Bacteroidota</taxon>
        <taxon>Chitinophagia</taxon>
        <taxon>Chitinophagales</taxon>
        <taxon>Chitinophagaceae</taxon>
        <taxon>Niabella</taxon>
    </lineage>
</organism>
<keyword evidence="3" id="KW-1185">Reference proteome</keyword>
<feature type="signal peptide" evidence="1">
    <location>
        <begin position="1"/>
        <end position="21"/>
    </location>
</feature>
<evidence type="ECO:0000256" key="1">
    <source>
        <dbReference type="SAM" id="SignalP"/>
    </source>
</evidence>
<name>A0ABZ0WAH8_9BACT</name>
<evidence type="ECO:0000313" key="3">
    <source>
        <dbReference type="Proteomes" id="UP001325680"/>
    </source>
</evidence>
<feature type="chain" id="PRO_5045977340" description="Outer membrane protein beta-barrel domain-containing protein" evidence="1">
    <location>
        <begin position="22"/>
        <end position="206"/>
    </location>
</feature>
<dbReference type="Proteomes" id="UP001325680">
    <property type="component" value="Chromosome"/>
</dbReference>
<evidence type="ECO:0000313" key="2">
    <source>
        <dbReference type="EMBL" id="WQD39939.1"/>
    </source>
</evidence>
<dbReference type="RefSeq" id="WP_114789335.1">
    <property type="nucleotide sequence ID" value="NZ_CP139960.1"/>
</dbReference>
<reference evidence="2 3" key="1">
    <citation type="submission" date="2023-12" db="EMBL/GenBank/DDBJ databases">
        <title>Genome sequencing and assembly of bacterial species from a model synthetic community.</title>
        <authorList>
            <person name="Hogle S.L."/>
        </authorList>
    </citation>
    <scope>NUCLEOTIDE SEQUENCE [LARGE SCALE GENOMIC DNA]</scope>
    <source>
        <strain evidence="2 3">HAMBI_3031</strain>
    </source>
</reference>
<gene>
    <name evidence="2" type="ORF">U0035_07230</name>
</gene>
<proteinExistence type="predicted"/>
<evidence type="ECO:0008006" key="4">
    <source>
        <dbReference type="Google" id="ProtNLM"/>
    </source>
</evidence>
<accession>A0ABZ0WAH8</accession>
<keyword evidence="1" id="KW-0732">Signal</keyword>
<dbReference type="EMBL" id="CP139960">
    <property type="protein sequence ID" value="WQD39939.1"/>
    <property type="molecule type" value="Genomic_DNA"/>
</dbReference>
<protein>
    <recommendedName>
        <fullName evidence="4">Outer membrane protein beta-barrel domain-containing protein</fullName>
    </recommendedName>
</protein>
<sequence length="206" mass="22412">MNIFKPALLGCLLLCTHIVSAQLRAKEGKGYFNITNIAEPQYLQSVDSSELAFGDAYIKTVGFAASTINGVFLNPHLSIGLGVGVQFTRYKAHRNAATPDSTFAAGYFEDGHSMTALPIFADFRYYPNGTRNSLMLILDVGYAPLLNIKNDFDKMYLDGGALLKLGAAYRIPLGETISFLPSLNFNAQRFGENTSIGANIGLGFMF</sequence>